<dbReference type="Proteomes" id="UP001204833">
    <property type="component" value="Unassembled WGS sequence"/>
</dbReference>
<dbReference type="PANTHER" id="PTHR13396">
    <property type="entry name" value="NEDD4 FAMILY INTERACTING PROTEIN 1/2"/>
    <property type="match status" value="1"/>
</dbReference>
<feature type="compositionally biased region" description="Low complexity" evidence="5">
    <location>
        <begin position="38"/>
        <end position="73"/>
    </location>
</feature>
<dbReference type="RefSeq" id="XP_051607420.1">
    <property type="nucleotide sequence ID" value="XM_051753569.1"/>
</dbReference>
<comment type="subcellular location">
    <subcellularLocation>
        <location evidence="1">Membrane</location>
        <topology evidence="1">Multi-pass membrane protein</topology>
    </subcellularLocation>
</comment>
<feature type="transmembrane region" description="Helical" evidence="6">
    <location>
        <begin position="193"/>
        <end position="214"/>
    </location>
</feature>
<evidence type="ECO:0000313" key="7">
    <source>
        <dbReference type="EMBL" id="KAI5952988.1"/>
    </source>
</evidence>
<feature type="compositionally biased region" description="Polar residues" evidence="5">
    <location>
        <begin position="17"/>
        <end position="37"/>
    </location>
</feature>
<reference evidence="7 8" key="1">
    <citation type="journal article" date="2022" name="DNA Res.">
        <title>Genome analysis of five recently described species of the CUG-Ser clade uncovers Candida theae as a new hybrid lineage with pathogenic potential in the Candida parapsilosis species complex.</title>
        <authorList>
            <person name="Mixao V."/>
            <person name="Del Olmo V."/>
            <person name="Hegedusova E."/>
            <person name="Saus E."/>
            <person name="Pryszcz L."/>
            <person name="Cillingova A."/>
            <person name="Nosek J."/>
            <person name="Gabaldon T."/>
        </authorList>
    </citation>
    <scope>NUCLEOTIDE SEQUENCE [LARGE SCALE GENOMIC DNA]</scope>
    <source>
        <strain evidence="7 8">CBS 12239</strain>
    </source>
</reference>
<keyword evidence="3 6" id="KW-1133">Transmembrane helix</keyword>
<feature type="compositionally biased region" description="Low complexity" evidence="5">
    <location>
        <begin position="344"/>
        <end position="367"/>
    </location>
</feature>
<comment type="caution">
    <text evidence="7">The sequence shown here is derived from an EMBL/GenBank/DDBJ whole genome shotgun (WGS) entry which is preliminary data.</text>
</comment>
<accession>A0AAD5BCX3</accession>
<sequence length="390" mass="42262">MTTYERLNRDSEEIESNSDTSRSGNPRLSFSSSVLPDQTNISNDTTTTTTLPSQSSSPSPSSSSSSIPNPNDLESQTPPRLTPKQRIIRVLNHLLPVKQTYERLNNGLQTGRMQANRPGRFIGQGTDGVFQNLMAKPDTASTLQQQHRELHPPTYDEASQDNSPEYWESTMISPMFDDEVFVQGLPVGNIANFIWNALVTVAFQFVGFILCYLLHTSHAAKQGSRLGLGINLVMYGWDILPAFVGSAKDPPKKIQVDNPNDYEIEKSAKISGKIDSYIASGFFVQSSDTSGTNPDGVADGLENGSSSTPYVAYGLISFGLFIIIKSIVDLYKVKRLERSILSPSAGAGASTTGTTTATATGTATATTETQESQDSTNGQDHGNQDTTDLR</sequence>
<dbReference type="GO" id="GO:0005794">
    <property type="term" value="C:Golgi apparatus"/>
    <property type="evidence" value="ECO:0007669"/>
    <property type="project" value="TreeGrafter"/>
</dbReference>
<organism evidence="7 8">
    <name type="scientific">Candida theae</name>
    <dbReference type="NCBI Taxonomy" id="1198502"/>
    <lineage>
        <taxon>Eukaryota</taxon>
        <taxon>Fungi</taxon>
        <taxon>Dikarya</taxon>
        <taxon>Ascomycota</taxon>
        <taxon>Saccharomycotina</taxon>
        <taxon>Pichiomycetes</taxon>
        <taxon>Debaryomycetaceae</taxon>
        <taxon>Candida/Lodderomyces clade</taxon>
        <taxon>Candida</taxon>
    </lineage>
</organism>
<dbReference type="GO" id="GO:0048471">
    <property type="term" value="C:perinuclear region of cytoplasm"/>
    <property type="evidence" value="ECO:0007669"/>
    <property type="project" value="TreeGrafter"/>
</dbReference>
<dbReference type="GeneID" id="76152142"/>
<feature type="transmembrane region" description="Helical" evidence="6">
    <location>
        <begin position="226"/>
        <end position="244"/>
    </location>
</feature>
<evidence type="ECO:0000256" key="1">
    <source>
        <dbReference type="ARBA" id="ARBA00004141"/>
    </source>
</evidence>
<dbReference type="GO" id="GO:0005783">
    <property type="term" value="C:endoplasmic reticulum"/>
    <property type="evidence" value="ECO:0007669"/>
    <property type="project" value="TreeGrafter"/>
</dbReference>
<protein>
    <recommendedName>
        <fullName evidence="9">Metal homeostatis protein BSD2</fullName>
    </recommendedName>
</protein>
<dbReference type="GO" id="GO:0031398">
    <property type="term" value="P:positive regulation of protein ubiquitination"/>
    <property type="evidence" value="ECO:0007669"/>
    <property type="project" value="TreeGrafter"/>
</dbReference>
<feature type="compositionally biased region" description="Basic and acidic residues" evidence="5">
    <location>
        <begin position="1"/>
        <end position="11"/>
    </location>
</feature>
<proteinExistence type="predicted"/>
<gene>
    <name evidence="7" type="ORF">KGF57_004084</name>
</gene>
<keyword evidence="4 6" id="KW-0472">Membrane</keyword>
<feature type="region of interest" description="Disordered" evidence="5">
    <location>
        <begin position="140"/>
        <end position="161"/>
    </location>
</feature>
<dbReference type="GO" id="GO:0006511">
    <property type="term" value="P:ubiquitin-dependent protein catabolic process"/>
    <property type="evidence" value="ECO:0007669"/>
    <property type="project" value="TreeGrafter"/>
</dbReference>
<keyword evidence="8" id="KW-1185">Reference proteome</keyword>
<dbReference type="CDD" id="cd22212">
    <property type="entry name" value="NDFIP-like"/>
    <property type="match status" value="1"/>
</dbReference>
<feature type="region of interest" description="Disordered" evidence="5">
    <location>
        <begin position="343"/>
        <end position="390"/>
    </location>
</feature>
<name>A0AAD5BCX3_9ASCO</name>
<dbReference type="PANTHER" id="PTHR13396:SF5">
    <property type="entry name" value="NEDD4 FAMILY INTERACTING PROTEIN"/>
    <property type="match status" value="1"/>
</dbReference>
<dbReference type="EMBL" id="JAIHNG010000141">
    <property type="protein sequence ID" value="KAI5952988.1"/>
    <property type="molecule type" value="Genomic_DNA"/>
</dbReference>
<evidence type="ECO:0000313" key="8">
    <source>
        <dbReference type="Proteomes" id="UP001204833"/>
    </source>
</evidence>
<feature type="transmembrane region" description="Helical" evidence="6">
    <location>
        <begin position="310"/>
        <end position="328"/>
    </location>
</feature>
<evidence type="ECO:0000256" key="3">
    <source>
        <dbReference type="ARBA" id="ARBA00022989"/>
    </source>
</evidence>
<dbReference type="GO" id="GO:0016020">
    <property type="term" value="C:membrane"/>
    <property type="evidence" value="ECO:0007669"/>
    <property type="project" value="UniProtKB-SubCell"/>
</dbReference>
<evidence type="ECO:0000256" key="2">
    <source>
        <dbReference type="ARBA" id="ARBA00022692"/>
    </source>
</evidence>
<keyword evidence="2 6" id="KW-0812">Transmembrane</keyword>
<evidence type="ECO:0000256" key="6">
    <source>
        <dbReference type="SAM" id="Phobius"/>
    </source>
</evidence>
<dbReference type="InterPro" id="IPR019325">
    <property type="entry name" value="NEDD4/Bsd2"/>
</dbReference>
<evidence type="ECO:0008006" key="9">
    <source>
        <dbReference type="Google" id="ProtNLM"/>
    </source>
</evidence>
<dbReference type="GO" id="GO:0007034">
    <property type="term" value="P:vacuolar transport"/>
    <property type="evidence" value="ECO:0007669"/>
    <property type="project" value="InterPro"/>
</dbReference>
<evidence type="ECO:0000256" key="5">
    <source>
        <dbReference type="SAM" id="MobiDB-lite"/>
    </source>
</evidence>
<dbReference type="AlphaFoldDB" id="A0AAD5BCX3"/>
<feature type="compositionally biased region" description="Polar residues" evidence="5">
    <location>
        <begin position="368"/>
        <end position="390"/>
    </location>
</feature>
<dbReference type="Pfam" id="PF10176">
    <property type="entry name" value="NEDD4_Bsd2"/>
    <property type="match status" value="1"/>
</dbReference>
<feature type="region of interest" description="Disordered" evidence="5">
    <location>
        <begin position="1"/>
        <end position="83"/>
    </location>
</feature>
<evidence type="ECO:0000256" key="4">
    <source>
        <dbReference type="ARBA" id="ARBA00023136"/>
    </source>
</evidence>
<dbReference type="GO" id="GO:0030001">
    <property type="term" value="P:metal ion transport"/>
    <property type="evidence" value="ECO:0007669"/>
    <property type="project" value="InterPro"/>
</dbReference>